<accession>A0A9N8Q9Q6</accession>
<comment type="caution">
    <text evidence="2">The sequence shown here is derived from an EMBL/GenBank/DDBJ whole genome shotgun (WGS) entry which is preliminary data.</text>
</comment>
<organism evidence="2 3">
    <name type="scientific">Tilletia laevis</name>
    <dbReference type="NCBI Taxonomy" id="157183"/>
    <lineage>
        <taxon>Eukaryota</taxon>
        <taxon>Fungi</taxon>
        <taxon>Dikarya</taxon>
        <taxon>Basidiomycota</taxon>
        <taxon>Ustilaginomycotina</taxon>
        <taxon>Exobasidiomycetes</taxon>
        <taxon>Tilletiales</taxon>
        <taxon>Tilletiaceae</taxon>
        <taxon>Tilletia</taxon>
    </lineage>
</organism>
<feature type="region of interest" description="Disordered" evidence="1">
    <location>
        <begin position="397"/>
        <end position="452"/>
    </location>
</feature>
<reference evidence="2 3" key="1">
    <citation type="submission" date="2020-10" db="EMBL/GenBank/DDBJ databases">
        <authorList>
            <person name="Sedaghatjoo S."/>
        </authorList>
    </citation>
    <scope>NUCLEOTIDE SEQUENCE [LARGE SCALE GENOMIC DNA]</scope>
    <source>
        <strain evidence="2 3">LLFL</strain>
    </source>
</reference>
<feature type="compositionally biased region" description="Polar residues" evidence="1">
    <location>
        <begin position="532"/>
        <end position="546"/>
    </location>
</feature>
<evidence type="ECO:0000313" key="2">
    <source>
        <dbReference type="EMBL" id="CAD6906574.1"/>
    </source>
</evidence>
<sequence length="621" mass="64639">MFRSHLMMSPVDQTSSADISPTTTVVALPLTDAEEAAAVDPDLANSLGIPSDAEVTILRPAFWRRKSEEEFLRATVVCVSKNASPACASSSGSRNGSFSSESMSPKPSCLKRSPSAPHRPAHVLGLTALRSKSVTASTCGGRNHRAVRFDSKPPAAAFTHSGKDYDRTPIESTQGKGGDLDVSLPPRGGSISPELDSDDDDGEDAADVEEEEEETDAALSTTPRAATATATDRPLALFPVSRSPELEQAISPGLTSYSEATSGSSAASSVFYDSDSSSAASSTASYSALGQEKNETSSSSSFYTSINVPCSSEVERAMLRRKLEFGARWMRNFVVGGSTTSSSASSSYYSSFEGDDLIIPAPPSAVVTAVETVSSSAAHDDDDEQVVVMALAAVDLENDGDGDNPSSSDLSSTLCGSGSSVEGRPSSFPFHQPSSSSEESSADEDGSGSGSGRCAFTTKVLSKTFLPMSTACRRYDGSDEDGDVDGDGATPPIRAVGGEEEHSIHASFSEFGFPRCSADDIDLGGSSSSSSMMTAPQEQQQTSPGSSPEKDRSLYISRNSSASGSDGGTGTQKKKKKVRCLSGSAESQSQSRSRRGSESAFACRRDFLLENGMGGGALDGF</sequence>
<protein>
    <submittedName>
        <fullName evidence="2">Uncharacterized protein</fullName>
    </submittedName>
</protein>
<dbReference type="EMBL" id="CAJHJF010000794">
    <property type="protein sequence ID" value="CAD6906574.1"/>
    <property type="molecule type" value="Genomic_DNA"/>
</dbReference>
<feature type="region of interest" description="Disordered" evidence="1">
    <location>
        <begin position="134"/>
        <end position="240"/>
    </location>
</feature>
<dbReference type="Proteomes" id="UP000836404">
    <property type="component" value="Unassembled WGS sequence"/>
</dbReference>
<feature type="region of interest" description="Disordered" evidence="1">
    <location>
        <begin position="84"/>
        <end position="120"/>
    </location>
</feature>
<feature type="compositionally biased region" description="Acidic residues" evidence="1">
    <location>
        <begin position="195"/>
        <end position="216"/>
    </location>
</feature>
<dbReference type="AlphaFoldDB" id="A0A9N8Q9Q6"/>
<evidence type="ECO:0000256" key="1">
    <source>
        <dbReference type="SAM" id="MobiDB-lite"/>
    </source>
</evidence>
<keyword evidence="3" id="KW-1185">Reference proteome</keyword>
<gene>
    <name evidence="2" type="ORF">JKILLFL_G7856</name>
</gene>
<feature type="compositionally biased region" description="Low complexity" evidence="1">
    <location>
        <begin position="582"/>
        <end position="591"/>
    </location>
</feature>
<feature type="compositionally biased region" description="Low complexity" evidence="1">
    <location>
        <begin position="403"/>
        <end position="420"/>
    </location>
</feature>
<feature type="compositionally biased region" description="Low complexity" evidence="1">
    <location>
        <begin position="89"/>
        <end position="108"/>
    </location>
</feature>
<name>A0A9N8Q9Q6_9BASI</name>
<feature type="region of interest" description="Disordered" evidence="1">
    <location>
        <begin position="476"/>
        <end position="600"/>
    </location>
</feature>
<feature type="compositionally biased region" description="Low complexity" evidence="1">
    <location>
        <begin position="217"/>
        <end position="236"/>
    </location>
</feature>
<evidence type="ECO:0000313" key="3">
    <source>
        <dbReference type="Proteomes" id="UP000836404"/>
    </source>
</evidence>
<proteinExistence type="predicted"/>